<feature type="transmembrane region" description="Helical" evidence="2">
    <location>
        <begin position="12"/>
        <end position="35"/>
    </location>
</feature>
<feature type="compositionally biased region" description="Polar residues" evidence="1">
    <location>
        <begin position="62"/>
        <end position="72"/>
    </location>
</feature>
<organism evidence="3 4">
    <name type="scientific">Aquilegia coerulea</name>
    <name type="common">Rocky mountain columbine</name>
    <dbReference type="NCBI Taxonomy" id="218851"/>
    <lineage>
        <taxon>Eukaryota</taxon>
        <taxon>Viridiplantae</taxon>
        <taxon>Streptophyta</taxon>
        <taxon>Embryophyta</taxon>
        <taxon>Tracheophyta</taxon>
        <taxon>Spermatophyta</taxon>
        <taxon>Magnoliopsida</taxon>
        <taxon>Ranunculales</taxon>
        <taxon>Ranunculaceae</taxon>
        <taxon>Thalictroideae</taxon>
        <taxon>Aquilegia</taxon>
    </lineage>
</organism>
<dbReference type="InterPro" id="IPR052674">
    <property type="entry name" value="SelWTH-like"/>
</dbReference>
<keyword evidence="2" id="KW-1133">Transmembrane helix</keyword>
<evidence type="ECO:0000256" key="1">
    <source>
        <dbReference type="SAM" id="MobiDB-lite"/>
    </source>
</evidence>
<dbReference type="AlphaFoldDB" id="A0A2G5C4H5"/>
<feature type="compositionally biased region" description="Low complexity" evidence="1">
    <location>
        <begin position="73"/>
        <end position="90"/>
    </location>
</feature>
<feature type="non-terminal residue" evidence="3">
    <location>
        <position position="1"/>
    </location>
</feature>
<protein>
    <submittedName>
        <fullName evidence="3">Uncharacterized protein</fullName>
    </submittedName>
</protein>
<dbReference type="GO" id="GO:0005794">
    <property type="term" value="C:Golgi apparatus"/>
    <property type="evidence" value="ECO:0007669"/>
    <property type="project" value="TreeGrafter"/>
</dbReference>
<dbReference type="PANTHER" id="PTHR33638:SF1">
    <property type="entry name" value="SELENOPROTEIN H"/>
    <property type="match status" value="1"/>
</dbReference>
<feature type="compositionally biased region" description="Acidic residues" evidence="1">
    <location>
        <begin position="136"/>
        <end position="146"/>
    </location>
</feature>
<feature type="region of interest" description="Disordered" evidence="1">
    <location>
        <begin position="57"/>
        <end position="158"/>
    </location>
</feature>
<evidence type="ECO:0000313" key="4">
    <source>
        <dbReference type="Proteomes" id="UP000230069"/>
    </source>
</evidence>
<keyword evidence="4" id="KW-1185">Reference proteome</keyword>
<reference evidence="3 4" key="1">
    <citation type="submission" date="2017-09" db="EMBL/GenBank/DDBJ databases">
        <title>WGS assembly of Aquilegia coerulea Goldsmith.</title>
        <authorList>
            <person name="Hodges S."/>
            <person name="Kramer E."/>
            <person name="Nordborg M."/>
            <person name="Tomkins J."/>
            <person name="Borevitz J."/>
            <person name="Derieg N."/>
            <person name="Yan J."/>
            <person name="Mihaltcheva S."/>
            <person name="Hayes R.D."/>
            <person name="Rokhsar D."/>
        </authorList>
    </citation>
    <scope>NUCLEOTIDE SEQUENCE [LARGE SCALE GENOMIC DNA]</scope>
    <source>
        <strain evidence="4">cv. Goldsmith</strain>
    </source>
</reference>
<proteinExistence type="predicted"/>
<gene>
    <name evidence="3" type="ORF">AQUCO_09600021v1</name>
</gene>
<dbReference type="EMBL" id="KZ305113">
    <property type="protein sequence ID" value="PIA26170.1"/>
    <property type="molecule type" value="Genomic_DNA"/>
</dbReference>
<name>A0A2G5C4H5_AQUCA</name>
<keyword evidence="2" id="KW-0812">Transmembrane</keyword>
<dbReference type="OrthoDB" id="1933874at2759"/>
<evidence type="ECO:0000256" key="2">
    <source>
        <dbReference type="SAM" id="Phobius"/>
    </source>
</evidence>
<sequence>YHSRKHTHSLSLSLSLSLTLSLLFPFLSLFLFIFFSKKFLGLFSVRLEIHLEVLSMAPKNKPTGSPSPKMNTRNASRLTRSAAASSKSARFMTLEDLPKKKRVRKSSSETASKKQKVDAEEEQGSETLAEDTTVKEEEEEEEEEDTESKITTAADGDSAVKTIEIEHCTQNKTFKETATAVKDALEKAIPGIKVLLNPEKPRRGCFEVREGGEPFVSLLDMKKPFQQMKDLDMEKVVTDALEKITGPEV</sequence>
<dbReference type="PANTHER" id="PTHR33638">
    <property type="entry name" value="SELENOPROTEIN H"/>
    <property type="match status" value="1"/>
</dbReference>
<evidence type="ECO:0000313" key="3">
    <source>
        <dbReference type="EMBL" id="PIA26170.1"/>
    </source>
</evidence>
<dbReference type="Proteomes" id="UP000230069">
    <property type="component" value="Unassembled WGS sequence"/>
</dbReference>
<keyword evidence="2" id="KW-0472">Membrane</keyword>
<accession>A0A2G5C4H5</accession>